<keyword evidence="1" id="KW-0472">Membrane</keyword>
<dbReference type="AlphaFoldDB" id="A0AAJ2EWW8"/>
<reference evidence="2" key="1">
    <citation type="submission" date="2023-08" db="EMBL/GenBank/DDBJ databases">
        <title>Functional and genomic diversity of the sorghum phyllosphere microbiome.</title>
        <authorList>
            <person name="Shade A."/>
        </authorList>
    </citation>
    <scope>NUCLEOTIDE SEQUENCE</scope>
    <source>
        <strain evidence="2">SORGH_AS_0201</strain>
    </source>
</reference>
<accession>A0AAJ2EWW8</accession>
<comment type="caution">
    <text evidence="2">The sequence shown here is derived from an EMBL/GenBank/DDBJ whole genome shotgun (WGS) entry which is preliminary data.</text>
</comment>
<evidence type="ECO:0000313" key="2">
    <source>
        <dbReference type="EMBL" id="MDR6235182.1"/>
    </source>
</evidence>
<sequence>MSNTTLDGGQARWLQKYYLVRAIVSLVWILLALSFGRENVLVGALLLVLYPAWDALANFVDGIKSGGLQNNAAQRTNGFVSLGVALAIGLALAFGTRAAIGVFGLWAMAAGLFQLAAAMQRWKTSGGQWAMVLSGAQSALAGGFFVKQATDGVALDVSVVAPYAAFGAFYFIVSAVWLAVKHSRRPAGYGR</sequence>
<keyword evidence="1" id="KW-1133">Transmembrane helix</keyword>
<evidence type="ECO:0000313" key="3">
    <source>
        <dbReference type="Proteomes" id="UP001268036"/>
    </source>
</evidence>
<feature type="transmembrane region" description="Helical" evidence="1">
    <location>
        <begin position="18"/>
        <end position="35"/>
    </location>
</feature>
<evidence type="ECO:0000256" key="1">
    <source>
        <dbReference type="SAM" id="Phobius"/>
    </source>
</evidence>
<dbReference type="Proteomes" id="UP001268036">
    <property type="component" value="Unassembled WGS sequence"/>
</dbReference>
<feature type="transmembrane region" description="Helical" evidence="1">
    <location>
        <begin position="41"/>
        <end position="60"/>
    </location>
</feature>
<dbReference type="RefSeq" id="WP_309759536.1">
    <property type="nucleotide sequence ID" value="NZ_JAVJAF010000001.1"/>
</dbReference>
<keyword evidence="1" id="KW-0812">Transmembrane</keyword>
<feature type="transmembrane region" description="Helical" evidence="1">
    <location>
        <begin position="72"/>
        <end position="92"/>
    </location>
</feature>
<feature type="transmembrane region" description="Helical" evidence="1">
    <location>
        <begin position="160"/>
        <end position="180"/>
    </location>
</feature>
<dbReference type="EMBL" id="JAVJAF010000001">
    <property type="protein sequence ID" value="MDR6235182.1"/>
    <property type="molecule type" value="Genomic_DNA"/>
</dbReference>
<gene>
    <name evidence="2" type="ORF">QE440_002923</name>
</gene>
<name>A0AAJ2EWW8_9PSED</name>
<proteinExistence type="predicted"/>
<organism evidence="2 3">
    <name type="scientific">Pseudomonas oryzihabitans</name>
    <dbReference type="NCBI Taxonomy" id="47885"/>
    <lineage>
        <taxon>Bacteria</taxon>
        <taxon>Pseudomonadati</taxon>
        <taxon>Pseudomonadota</taxon>
        <taxon>Gammaproteobacteria</taxon>
        <taxon>Pseudomonadales</taxon>
        <taxon>Pseudomonadaceae</taxon>
        <taxon>Pseudomonas</taxon>
    </lineage>
</organism>
<protein>
    <submittedName>
        <fullName evidence="2">Uncharacterized membrane protein HdeD (DUF308 family)</fullName>
    </submittedName>
</protein>